<evidence type="ECO:0000313" key="1">
    <source>
        <dbReference type="EMBL" id="MRG99361.1"/>
    </source>
</evidence>
<evidence type="ECO:0000313" key="2">
    <source>
        <dbReference type="EMBL" id="MRH73693.1"/>
    </source>
</evidence>
<protein>
    <submittedName>
        <fullName evidence="1">Uncharacterized protein</fullName>
    </submittedName>
</protein>
<gene>
    <name evidence="1" type="ORF">GIY21_03545</name>
    <name evidence="2" type="ORF">GIY22_03535</name>
</gene>
<sequence>MEPSRYLDEPMDAACLFTGISVSGAGEHVIPRWLAQRHQAAGRVLLGDAGSFARLCDFKAPADPQANAQFGRLEQRLSEDWSAVADDEAHLWLMKLSVGMMLLHRRFAENSRHPAAPAGFNPHVAGVLLKAFRAGFAAWKNGAYVREGSLVRLPWQSGRLVIAHLFGASEMGLPEENGRAMYMFAPYGLMAVGQPGVGMLVATFFEPSRDFEKHLAAASAISADVSDLACRAALSRAFATAVLRPLIARLSGTAVDDAEVLALAAKGLRVEFADPAAIDSGFRELRAHEP</sequence>
<dbReference type="EMBL" id="WJPM01000002">
    <property type="protein sequence ID" value="MRH73693.1"/>
    <property type="molecule type" value="Genomic_DNA"/>
</dbReference>
<dbReference type="Proteomes" id="UP000437931">
    <property type="component" value="Unassembled WGS sequence"/>
</dbReference>
<evidence type="ECO:0000313" key="4">
    <source>
        <dbReference type="Proteomes" id="UP000439314"/>
    </source>
</evidence>
<dbReference type="EMBL" id="WJPN01000002">
    <property type="protein sequence ID" value="MRG99361.1"/>
    <property type="molecule type" value="Genomic_DNA"/>
</dbReference>
<keyword evidence="3" id="KW-1185">Reference proteome</keyword>
<proteinExistence type="predicted"/>
<comment type="caution">
    <text evidence="1">The sequence shown here is derived from an EMBL/GenBank/DDBJ whole genome shotgun (WGS) entry which is preliminary data.</text>
</comment>
<name>A0A6N7QES1_9XANT</name>
<reference evidence="3 4" key="1">
    <citation type="submission" date="2019-11" db="EMBL/GenBank/DDBJ databases">
        <title>First report of rice panicle blight caused by Xanthomonas sp. in Iran.</title>
        <authorList>
            <person name="Mirghasempour S.A."/>
            <person name="Huang S."/>
            <person name="Brady C.L."/>
            <person name="Studholme D.J."/>
        </authorList>
    </citation>
    <scope>NUCLEOTIDE SEQUENCE [LARGE SCALE GENOMIC DNA]</scope>
    <source>
        <strain evidence="1 4">ASD011</strain>
        <strain evidence="3">SAM114</strain>
    </source>
</reference>
<evidence type="ECO:0000313" key="3">
    <source>
        <dbReference type="Proteomes" id="UP000437931"/>
    </source>
</evidence>
<accession>A0A6N7QES1</accession>
<organism evidence="1 4">
    <name type="scientific">Xanthomonas sontii</name>
    <dbReference type="NCBI Taxonomy" id="2650745"/>
    <lineage>
        <taxon>Bacteria</taxon>
        <taxon>Pseudomonadati</taxon>
        <taxon>Pseudomonadota</taxon>
        <taxon>Gammaproteobacteria</taxon>
        <taxon>Lysobacterales</taxon>
        <taxon>Lysobacteraceae</taxon>
        <taxon>Xanthomonas</taxon>
    </lineage>
</organism>
<dbReference type="Proteomes" id="UP000439314">
    <property type="component" value="Unassembled WGS sequence"/>
</dbReference>
<dbReference type="AlphaFoldDB" id="A0A6N7QES1"/>
<reference evidence="2" key="2">
    <citation type="journal article" date="2020" name="Plant Dis.">
        <title>A Grain Rot of Rice in Iran Caused by a Xanthomonas Strain Closely Related to X. sacchari.</title>
        <authorList>
            <person name="Mirghasempour S.A."/>
            <person name="Huang S."/>
            <person name="Studholme D.J."/>
            <person name="Brady C.L."/>
        </authorList>
    </citation>
    <scope>NUCLEOTIDE SEQUENCE</scope>
    <source>
        <strain evidence="2">SAM114</strain>
    </source>
</reference>
<dbReference type="RefSeq" id="WP_153750668.1">
    <property type="nucleotide sequence ID" value="NZ_WJPM01000002.1"/>
</dbReference>